<dbReference type="AlphaFoldDB" id="A0AAE4SA22"/>
<evidence type="ECO:0000313" key="2">
    <source>
        <dbReference type="Proteomes" id="UP001273136"/>
    </source>
</evidence>
<accession>A0AAE4SA22</accession>
<organism evidence="1 2">
    <name type="scientific">Methanorbis furvi</name>
    <dbReference type="NCBI Taxonomy" id="3028299"/>
    <lineage>
        <taxon>Archaea</taxon>
        <taxon>Methanobacteriati</taxon>
        <taxon>Methanobacteriota</taxon>
        <taxon>Stenosarchaea group</taxon>
        <taxon>Methanomicrobia</taxon>
        <taxon>Methanomicrobiales</taxon>
        <taxon>Methanocorpusculaceae</taxon>
        <taxon>Methanorbis</taxon>
    </lineage>
</organism>
<keyword evidence="2" id="KW-1185">Reference proteome</keyword>
<protein>
    <recommendedName>
        <fullName evidence="3">Nucleic acid-binding protein</fullName>
    </recommendedName>
</protein>
<reference evidence="1" key="1">
    <citation type="submission" date="2023-06" db="EMBL/GenBank/DDBJ databases">
        <title>Genome sequence of Methancorpusculaceae sp. Ag1.</title>
        <authorList>
            <person name="Protasov E."/>
            <person name="Platt K."/>
            <person name="Poehlein A."/>
            <person name="Daniel R."/>
            <person name="Brune A."/>
        </authorList>
    </citation>
    <scope>NUCLEOTIDE SEQUENCE</scope>
    <source>
        <strain evidence="1">Ag1</strain>
    </source>
</reference>
<evidence type="ECO:0000313" key="1">
    <source>
        <dbReference type="EMBL" id="MDV0441168.1"/>
    </source>
</evidence>
<dbReference type="Proteomes" id="UP001273136">
    <property type="component" value="Unassembled WGS sequence"/>
</dbReference>
<dbReference type="EMBL" id="JAWDKA010000001">
    <property type="protein sequence ID" value="MDV0441168.1"/>
    <property type="molecule type" value="Genomic_DNA"/>
</dbReference>
<sequence length="198" mass="22275">MSESNSNFMSYEREPAKRVFAAELREASKTFKDTEDEKSPLYVLLPTGERCNRVLLTGTITQKDKLGDQNVLYRARISDPTGLFFVTAGSYQPEAMHQLAKIDPEMPVFVAVIGKPSVYTSPDGKVLTSVRAESVLVVDQETRDLWILDAARATLDRVDASSAETSDADVLLARETYRFGPEHWRRMVYDALSRMMSI</sequence>
<comment type="caution">
    <text evidence="1">The sequence shown here is derived from an EMBL/GenBank/DDBJ whole genome shotgun (WGS) entry which is preliminary data.</text>
</comment>
<dbReference type="RefSeq" id="WP_338093558.1">
    <property type="nucleotide sequence ID" value="NZ_JAWDKA010000001.1"/>
</dbReference>
<evidence type="ECO:0008006" key="3">
    <source>
        <dbReference type="Google" id="ProtNLM"/>
    </source>
</evidence>
<proteinExistence type="predicted"/>
<gene>
    <name evidence="1" type="ORF">McpAg1_03480</name>
</gene>
<name>A0AAE4SA22_9EURY</name>